<organism evidence="3 4">
    <name type="scientific">Oryzias melastigma</name>
    <name type="common">Marine medaka</name>
    <dbReference type="NCBI Taxonomy" id="30732"/>
    <lineage>
        <taxon>Eukaryota</taxon>
        <taxon>Metazoa</taxon>
        <taxon>Chordata</taxon>
        <taxon>Craniata</taxon>
        <taxon>Vertebrata</taxon>
        <taxon>Euteleostomi</taxon>
        <taxon>Actinopterygii</taxon>
        <taxon>Neopterygii</taxon>
        <taxon>Teleostei</taxon>
        <taxon>Neoteleostei</taxon>
        <taxon>Acanthomorphata</taxon>
        <taxon>Ovalentaria</taxon>
        <taxon>Atherinomorphae</taxon>
        <taxon>Beloniformes</taxon>
        <taxon>Adrianichthyidae</taxon>
        <taxon>Oryziinae</taxon>
        <taxon>Oryzias</taxon>
    </lineage>
</organism>
<dbReference type="RefSeq" id="XP_024137793.1">
    <property type="nucleotide sequence ID" value="XM_024282025.2"/>
</dbReference>
<evidence type="ECO:0000259" key="2">
    <source>
        <dbReference type="PROSITE" id="PS00028"/>
    </source>
</evidence>
<feature type="region of interest" description="Disordered" evidence="1">
    <location>
        <begin position="81"/>
        <end position="170"/>
    </location>
</feature>
<reference evidence="3" key="1">
    <citation type="submission" date="2025-08" db="UniProtKB">
        <authorList>
            <consortium name="Ensembl"/>
        </authorList>
    </citation>
    <scope>IDENTIFICATION</scope>
</reference>
<keyword evidence="4" id="KW-1185">Reference proteome</keyword>
<feature type="compositionally biased region" description="Basic and acidic residues" evidence="1">
    <location>
        <begin position="1238"/>
        <end position="1249"/>
    </location>
</feature>
<feature type="region of interest" description="Disordered" evidence="1">
    <location>
        <begin position="1073"/>
        <end position="1135"/>
    </location>
</feature>
<dbReference type="PANTHER" id="PTHR21564:SF2">
    <property type="entry name" value="ZINC FINGER PROTEIN 609"/>
    <property type="match status" value="1"/>
</dbReference>
<dbReference type="Proteomes" id="UP000261560">
    <property type="component" value="Unplaced"/>
</dbReference>
<dbReference type="GeneTree" id="ENSGT00390000008748"/>
<feature type="compositionally biased region" description="Low complexity" evidence="1">
    <location>
        <begin position="1250"/>
        <end position="1259"/>
    </location>
</feature>
<dbReference type="PANTHER" id="PTHR21564">
    <property type="entry name" value="BRAKELESS PROTEIN"/>
    <property type="match status" value="1"/>
</dbReference>
<sequence>MSCRSSPPGGKSVDSSAVDTYDSGDEWDIGVGNLIIDLEADLEKDKLEMSINKEGGAAAPPGAVAALPNNIKFVSPSAAMHCKDGKSKSKRMKNSKDGSKFLVSDGAKREVQGRAPVDPPPQSPTSLLTKGGDKSSKNSRSLPTVKKEVICGKSKKDKSETTATKGVKAEEESGAAVAALGTPRNSQFEGQQNSDLGADEQFGHMVLDSSGLGPAVAITVEQYEDDGRGMKPGNSCEKMDSPVSSSAPPPLHLLGPITHSNDISSACEQIMVRTRSVAVNTAETALATEPECLGPCEPGTSVNLEGIVWQETEDGMLVVNVTWRNKTYVGTLLDCTRHDWAPPRFCDSPTSDMEMRSGRGRGKRMRSGSSMPSNESSNTFDSKGSNSSKTRSAAASSKSKRGSQTASGADDAKASPSSAKRRTKPVSDVEPTSSSEDSKVSKRMRTNPAAAPPSGGKADPQFPPQLERSCPSPVLIDCPHPNCNKKYKHINGLKYHQAHAHNDPDVRLDQDGDSEYGEDSVLHPELGFCSASGLSPASCMASKGRGFDVPLPSLRLSKVKKKPGDTEPQGIDGGEEEACLTDEASNDGMDDRKARKPSASGKTDKVAQKGGKLGRPGTHTSPGPTSLYSLQASPPAAGSLVQSVPSSPQLKNSQPKAPSLADTAAALSKDKKKKDKKKREGGKEEDSPSAVNKAGKSEEAKGLYSESPDALLNGCVEGQQSRLASMKAEADKVYSFSDTAPSPSIGRMEAGLVPPLHPNQNGADNVSVKTSSPAYSDISDVGEDGEAKADGIKIKQEPDQVPHEGAKKALFSPQGPSKESQFYPSYDSYYSPNYPSPSPGAAPAPPPHGEDPPVKVKKEEDLDVREEVKLKVEPQEESKVETGNQQPSVIQQRPNLYNHPLYYNQYYVPPYSYPADPAYHAHLLASNPAYRQQYEDRQRQADRRGEGRDPESSVKEEWKQKALVPPTQSSPSLTDLAAKTGLSSSKAKDAAAASDQAKSVITIKGEDPKAPAAQGEGLKVKLNEARHHGTEEVKQGVDMGRPAAVDPAMWYRQEADSRLWSYVYPSKYSEALKAQEEERWKEERERRGREERQRPSESVQKEAGKEGADGRAQPLPEEHQDRGREMRFPHMQFPSPLSQHQAYMPYLQGPYAYSQGYEPSHPGFRGMPSVMMQNYPDAYLPAGYAFSYGGKAAVGEDGEKSSRSSPALKPSSEAKALDLLQQHASQYKSKSPSTQDQKGPHERERDAGRPRSSPSQRLLPPHHHVGYPLLSGQYDLSYSSGLSSSAIVAGQQTSSPSMYPPARR</sequence>
<dbReference type="GeneID" id="112152436"/>
<dbReference type="GO" id="GO:0005634">
    <property type="term" value="C:nucleus"/>
    <property type="evidence" value="ECO:0007669"/>
    <property type="project" value="TreeGrafter"/>
</dbReference>
<feature type="region of interest" description="Disordered" evidence="1">
    <location>
        <begin position="933"/>
        <end position="975"/>
    </location>
</feature>
<evidence type="ECO:0000256" key="1">
    <source>
        <dbReference type="SAM" id="MobiDB-lite"/>
    </source>
</evidence>
<feature type="region of interest" description="Disordered" evidence="1">
    <location>
        <begin position="1282"/>
        <end position="1304"/>
    </location>
</feature>
<feature type="compositionally biased region" description="Basic and acidic residues" evidence="1">
    <location>
        <begin position="1073"/>
        <end position="1109"/>
    </location>
</feature>
<feature type="compositionally biased region" description="Pro residues" evidence="1">
    <location>
        <begin position="834"/>
        <end position="847"/>
    </location>
</feature>
<evidence type="ECO:0000313" key="3">
    <source>
        <dbReference type="Ensembl" id="ENSOMEP00000019074.1"/>
    </source>
</evidence>
<feature type="region of interest" description="Disordered" evidence="1">
    <location>
        <begin position="1193"/>
        <end position="1270"/>
    </location>
</feature>
<proteinExistence type="predicted"/>
<feature type="compositionally biased region" description="Basic and acidic residues" evidence="1">
    <location>
        <begin position="1116"/>
        <end position="1128"/>
    </location>
</feature>
<feature type="compositionally biased region" description="Low complexity" evidence="1">
    <location>
        <begin position="367"/>
        <end position="377"/>
    </location>
</feature>
<dbReference type="STRING" id="30732.ENSOMEP00000019074"/>
<dbReference type="PaxDb" id="30732-ENSOMEP00000019074"/>
<feature type="compositionally biased region" description="Basic and acidic residues" evidence="1">
    <location>
        <begin position="933"/>
        <end position="960"/>
    </location>
</feature>
<feature type="domain" description="C2H2-type" evidence="2">
    <location>
        <begin position="478"/>
        <end position="501"/>
    </location>
</feature>
<dbReference type="OMA" id="PEEHQDR"/>
<feature type="region of interest" description="Disordered" evidence="1">
    <location>
        <begin position="1"/>
        <end position="26"/>
    </location>
</feature>
<feature type="region of interest" description="Disordered" evidence="1">
    <location>
        <begin position="557"/>
        <end position="893"/>
    </location>
</feature>
<feature type="compositionally biased region" description="Polar residues" evidence="1">
    <location>
        <begin position="618"/>
        <end position="632"/>
    </location>
</feature>
<dbReference type="InterPro" id="IPR013087">
    <property type="entry name" value="Znf_C2H2_type"/>
</dbReference>
<feature type="region of interest" description="Disordered" evidence="1">
    <location>
        <begin position="343"/>
        <end position="467"/>
    </location>
</feature>
<feature type="compositionally biased region" description="Basic and acidic residues" evidence="1">
    <location>
        <begin position="848"/>
        <end position="880"/>
    </location>
</feature>
<reference evidence="3" key="2">
    <citation type="submission" date="2025-09" db="UniProtKB">
        <authorList>
            <consortium name="Ensembl"/>
        </authorList>
    </citation>
    <scope>IDENTIFICATION</scope>
</reference>
<name>A0A3B3CPR2_ORYME</name>
<feature type="compositionally biased region" description="Basic residues" evidence="1">
    <location>
        <begin position="670"/>
        <end position="680"/>
    </location>
</feature>
<feature type="compositionally biased region" description="Polar residues" evidence="1">
    <location>
        <begin position="758"/>
        <end position="774"/>
    </location>
</feature>
<feature type="compositionally biased region" description="Low complexity" evidence="1">
    <location>
        <begin position="823"/>
        <end position="833"/>
    </location>
</feature>
<feature type="compositionally biased region" description="Polar residues" evidence="1">
    <location>
        <begin position="1222"/>
        <end position="1237"/>
    </location>
</feature>
<feature type="compositionally biased region" description="Polar residues" evidence="1">
    <location>
        <begin position="640"/>
        <end position="656"/>
    </location>
</feature>
<evidence type="ECO:0000313" key="4">
    <source>
        <dbReference type="Proteomes" id="UP000261560"/>
    </source>
</evidence>
<protein>
    <submittedName>
        <fullName evidence="3">Zinc finger protein 609a</fullName>
    </submittedName>
</protein>
<dbReference type="InterPro" id="IPR040010">
    <property type="entry name" value="ZN608/ZN609"/>
</dbReference>
<dbReference type="PROSITE" id="PS00028">
    <property type="entry name" value="ZINC_FINGER_C2H2_1"/>
    <property type="match status" value="1"/>
</dbReference>
<dbReference type="GO" id="GO:0006357">
    <property type="term" value="P:regulation of transcription by RNA polymerase II"/>
    <property type="evidence" value="ECO:0007669"/>
    <property type="project" value="TreeGrafter"/>
</dbReference>
<dbReference type="Ensembl" id="ENSOMET00000028211.1">
    <property type="protein sequence ID" value="ENSOMEP00000019074.1"/>
    <property type="gene ID" value="ENSOMEG00000020854.1"/>
</dbReference>
<feature type="compositionally biased region" description="Polar residues" evidence="1">
    <location>
        <begin position="881"/>
        <end position="893"/>
    </location>
</feature>
<accession>A0A3B3CPR2</accession>
<feature type="compositionally biased region" description="Basic and acidic residues" evidence="1">
    <location>
        <begin position="785"/>
        <end position="807"/>
    </location>
</feature>
<feature type="compositionally biased region" description="Low complexity" evidence="1">
    <location>
        <begin position="385"/>
        <end position="418"/>
    </location>
</feature>